<dbReference type="Proteomes" id="UP001172386">
    <property type="component" value="Unassembled WGS sequence"/>
</dbReference>
<organism evidence="1 2">
    <name type="scientific">Neophaeococcomyces mojaviensis</name>
    <dbReference type="NCBI Taxonomy" id="3383035"/>
    <lineage>
        <taxon>Eukaryota</taxon>
        <taxon>Fungi</taxon>
        <taxon>Dikarya</taxon>
        <taxon>Ascomycota</taxon>
        <taxon>Pezizomycotina</taxon>
        <taxon>Eurotiomycetes</taxon>
        <taxon>Chaetothyriomycetidae</taxon>
        <taxon>Chaetothyriales</taxon>
        <taxon>Chaetothyriales incertae sedis</taxon>
        <taxon>Neophaeococcomyces</taxon>
    </lineage>
</organism>
<dbReference type="EMBL" id="JAPDRQ010000307">
    <property type="protein sequence ID" value="KAJ9650796.1"/>
    <property type="molecule type" value="Genomic_DNA"/>
</dbReference>
<accession>A0ACC2ZT76</accession>
<proteinExistence type="predicted"/>
<evidence type="ECO:0000313" key="2">
    <source>
        <dbReference type="Proteomes" id="UP001172386"/>
    </source>
</evidence>
<protein>
    <submittedName>
        <fullName evidence="1">Uncharacterized protein</fullName>
    </submittedName>
</protein>
<evidence type="ECO:0000313" key="1">
    <source>
        <dbReference type="EMBL" id="KAJ9650796.1"/>
    </source>
</evidence>
<sequence length="406" mass="44226">MSTLHTKETWRPAFPDKPLPKISYGLSYPEACKLHVESTLGASKVYLILSKSLAANHNALELLQQALGDRIVGVRIGMKPHTQWSEVLEIIHETRTLKPDCIITVGAGTLTDAAKVISFALANNAQTEEDLDSLSAKGNKKQETINPPTIRQISVPTSLSGGEYSSFAGATNDKTKVKTLFTPPVQNPEIVILDPQLACTTPSQIWLSTGVRAIDHCVETLCSLEGKPEADVVATKALEMLTPALLQCQWDPKDPQARFQAQLGSIEAMRSVTFKVPMGASYSIGHQLGPFGVGHGETSCICLPAVCKYNALKGANVERQQKVAETLLNLPEVQTLMNGRQGDLSVILDVVIRALGMPRSLKDMNIGRDKLDQLAENTLMDHWAKTNPYPLTEKSAVLELLELMVE</sequence>
<keyword evidence="2" id="KW-1185">Reference proteome</keyword>
<reference evidence="1" key="1">
    <citation type="submission" date="2022-10" db="EMBL/GenBank/DDBJ databases">
        <title>Culturing micro-colonial fungi from biological soil crusts in the Mojave desert and describing Neophaeococcomyces mojavensis, and introducing the new genera and species Taxawa tesnikishii.</title>
        <authorList>
            <person name="Kurbessoian T."/>
            <person name="Stajich J.E."/>
        </authorList>
    </citation>
    <scope>NUCLEOTIDE SEQUENCE</scope>
    <source>
        <strain evidence="1">JES_112</strain>
    </source>
</reference>
<gene>
    <name evidence="1" type="ORF">H2198_009901</name>
</gene>
<comment type="caution">
    <text evidence="1">The sequence shown here is derived from an EMBL/GenBank/DDBJ whole genome shotgun (WGS) entry which is preliminary data.</text>
</comment>
<name>A0ACC2ZT76_9EURO</name>